<organism evidence="1">
    <name type="scientific">marine sediment metagenome</name>
    <dbReference type="NCBI Taxonomy" id="412755"/>
    <lineage>
        <taxon>unclassified sequences</taxon>
        <taxon>metagenomes</taxon>
        <taxon>ecological metagenomes</taxon>
    </lineage>
</organism>
<evidence type="ECO:0000313" key="1">
    <source>
        <dbReference type="EMBL" id="KKN79952.1"/>
    </source>
</evidence>
<gene>
    <name evidence="1" type="ORF">LCGC14_0334600</name>
</gene>
<proteinExistence type="predicted"/>
<dbReference type="AlphaFoldDB" id="A0A0F9TYB1"/>
<reference evidence="1" key="1">
    <citation type="journal article" date="2015" name="Nature">
        <title>Complex archaea that bridge the gap between prokaryotes and eukaryotes.</title>
        <authorList>
            <person name="Spang A."/>
            <person name="Saw J.H."/>
            <person name="Jorgensen S.L."/>
            <person name="Zaremba-Niedzwiedzka K."/>
            <person name="Martijn J."/>
            <person name="Lind A.E."/>
            <person name="van Eijk R."/>
            <person name="Schleper C."/>
            <person name="Guy L."/>
            <person name="Ettema T.J."/>
        </authorList>
    </citation>
    <scope>NUCLEOTIDE SEQUENCE</scope>
</reference>
<accession>A0A0F9TYB1</accession>
<dbReference type="EMBL" id="LAZR01000239">
    <property type="protein sequence ID" value="KKN79952.1"/>
    <property type="molecule type" value="Genomic_DNA"/>
</dbReference>
<name>A0A0F9TYB1_9ZZZZ</name>
<comment type="caution">
    <text evidence="1">The sequence shown here is derived from an EMBL/GenBank/DDBJ whole genome shotgun (WGS) entry which is preliminary data.</text>
</comment>
<sequence length="103" mass="10745">MASGAPKIAYGSFKGTGADIDIKGQIGFRPRSVRIINEDGPDEGEWIEGMEDASIFKRVAAGTLTLVAGSTTNGITPLADGFKLGADTDLNVSGQLVRFIATE</sequence>
<protein>
    <submittedName>
        <fullName evidence="1">Uncharacterized protein</fullName>
    </submittedName>
</protein>